<keyword evidence="4" id="KW-1185">Reference proteome</keyword>
<dbReference type="PROSITE" id="PS51257">
    <property type="entry name" value="PROKAR_LIPOPROTEIN"/>
    <property type="match status" value="1"/>
</dbReference>
<feature type="coiled-coil region" evidence="1">
    <location>
        <begin position="375"/>
        <end position="474"/>
    </location>
</feature>
<dbReference type="PANTHER" id="PTHR45615">
    <property type="entry name" value="MYOSIN HEAVY CHAIN, NON-MUSCLE"/>
    <property type="match status" value="1"/>
</dbReference>
<name>A0A8E1QVZ2_9BACT</name>
<evidence type="ECO:0000256" key="1">
    <source>
        <dbReference type="SAM" id="Coils"/>
    </source>
</evidence>
<dbReference type="Proteomes" id="UP000036951">
    <property type="component" value="Unassembled WGS sequence"/>
</dbReference>
<evidence type="ECO:0008006" key="5">
    <source>
        <dbReference type="Google" id="ProtNLM"/>
    </source>
</evidence>
<feature type="coiled-coil region" evidence="1">
    <location>
        <begin position="304"/>
        <end position="338"/>
    </location>
</feature>
<keyword evidence="1" id="KW-0175">Coiled coil</keyword>
<accession>A0A8E1QVZ2</accession>
<dbReference type="Gene3D" id="1.20.5.340">
    <property type="match status" value="1"/>
</dbReference>
<dbReference type="EMBL" id="LFQU01000031">
    <property type="protein sequence ID" value="KOO67623.1"/>
    <property type="molecule type" value="Genomic_DNA"/>
</dbReference>
<gene>
    <name evidence="3" type="ORF">ACU52_12380</name>
</gene>
<dbReference type="OrthoDB" id="1099207at2"/>
<evidence type="ECO:0000313" key="3">
    <source>
        <dbReference type="EMBL" id="KOO67623.1"/>
    </source>
</evidence>
<organism evidence="3 4">
    <name type="scientific">Xylanibacter rarus</name>
    <dbReference type="NCBI Taxonomy" id="1676614"/>
    <lineage>
        <taxon>Bacteria</taxon>
        <taxon>Pseudomonadati</taxon>
        <taxon>Bacteroidota</taxon>
        <taxon>Bacteroidia</taxon>
        <taxon>Bacteroidales</taxon>
        <taxon>Prevotellaceae</taxon>
        <taxon>Xylanibacter</taxon>
    </lineage>
</organism>
<feature type="signal peptide" evidence="2">
    <location>
        <begin position="1"/>
        <end position="25"/>
    </location>
</feature>
<sequence length="1363" mass="148673">MKKRFFSSMFFAACFCASMSMFVSCKDYDDDINNLQEQITTNASTLDEMVKEKINNLTIEIEALKAQDATLETALANAKSEFEQAVADAKSYADIQAAAAQAAAIEASKKNIEEACALLQASIDAANAELDALSSKVSTQEETINGLLNADKELQSAIDIANGEIQSAKDMAIAAQQKADENADILNGVIENLATVKGELDNQISALGDKIDGALEQIAANKAAADAQLAEVNALIKNNADAITALQGKDEAILKMVTENSQKLADMAESLAALDAKLTEGLNAAKAYTDAQVAALKAELGVEIETVKGDLADAVVRIAAAEEKLGLIDAEIEGLKTEFSADLKELSDAVNTNVAAINTEIAKINNLVETIQATVTEHATAIKNLQDKAAELDQKLADVKMTADQAKQSIADLVADFEKYKKDNENNINDKIAALGSELRTELQNQVNALNSAISSLEAKDADLQKQIDALRTQLGAITGDDSTVGLIDEKIQAVNDRIDDLMANEIADLVNRMSWVENEINNIYQELAQNSAIIGQIINRFSLESRQLKSLVYSPKEYYQGIEAIGVWSFNYYAITGGLATPDLDANQTNDYAEKRASSETSVVPVVTASYYMNPSNAEVELDKTKYSFIVSNANYTRAANANDIMVDSVKKDSKITGLLNVYFSMKNANSIANINNGKVDVAALRYNGNDTIVTSDFAALKQYAIKEFYINKSATGNAAEDESSENHLAYSAADAVKHNAAGEYEWPVLEIAYNNTEGINLDKWINVHYMFADNKKETFWGDQAEINKKKFKLVYELIGYIANDADKTNESKHATIKGSILKVHGIDGAEASRKIIGRTPLVRVKLVDENTNSQVAEVGYIVVKITDVTTDPVVVPETDINPVDKDFTVACDGALALNNVTAITWAEVENHVLGTLDMSKEEFEKNYTLELNWNTQNAAQYSYDANKNKFTVIAADDQIGTIVNTKDGTAGYETNVLKWTVSNNQAYQIFGDGTKTSVTVWVRFKPNNTVHGQRDVYVPLTWKPAVRNIAPEATIKNSDKKTADWHAANSREAGYDELHIQVGNATDPSASCEYQSMVVENTFSKIPVQIIKDAISGTYPALAASANVTYEFAPIADQAITQYVGESGARYYINVTSTRITTTSGELLAEIEPVHGTITLGATNAAKDIINNYDYVEGALANALTLTVVVKPTTCQPASDLITLKNNMFNVKVIKPMFIEGSQIADMQLNDYSTLTQPVTLNFIDFNGYDPKTFWEKSNQQKEFWKFYDVKSIKLSGNIQTNYSGYWAEVDANDFEVTFTEPSGAIKLGNMGSVTLTQKNMSRANSFKVRIPLAVTYKWGVLHETVELNVNAASGNAAKRR</sequence>
<comment type="caution">
    <text evidence="3">The sequence shown here is derived from an EMBL/GenBank/DDBJ whole genome shotgun (WGS) entry which is preliminary data.</text>
</comment>
<reference evidence="3 4" key="1">
    <citation type="submission" date="2015-06" db="EMBL/GenBank/DDBJ databases">
        <title>Prevotella sp. 109, sp. nov., a novel member of the family Prevotellaceae isolated from human faeces.</title>
        <authorList>
            <person name="Shkoporov A.N."/>
            <person name="Chaplin A.V."/>
            <person name="Kafarskaia L.I."/>
            <person name="Efimov B.A."/>
        </authorList>
    </citation>
    <scope>NUCLEOTIDE SEQUENCE [LARGE SCALE GENOMIC DNA]</scope>
    <source>
        <strain evidence="3 4">109</strain>
    </source>
</reference>
<protein>
    <recommendedName>
        <fullName evidence="5">Cell surface protein</fullName>
    </recommendedName>
</protein>
<evidence type="ECO:0000256" key="2">
    <source>
        <dbReference type="SAM" id="SignalP"/>
    </source>
</evidence>
<feature type="chain" id="PRO_5034291123" description="Cell surface protein" evidence="2">
    <location>
        <begin position="26"/>
        <end position="1363"/>
    </location>
</feature>
<dbReference type="RefSeq" id="WP_053399008.1">
    <property type="nucleotide sequence ID" value="NZ_LFQU01000031.1"/>
</dbReference>
<feature type="coiled-coil region" evidence="1">
    <location>
        <begin position="47"/>
        <end position="143"/>
    </location>
</feature>
<keyword evidence="2" id="KW-0732">Signal</keyword>
<proteinExistence type="predicted"/>
<evidence type="ECO:0000313" key="4">
    <source>
        <dbReference type="Proteomes" id="UP000036951"/>
    </source>
</evidence>
<dbReference type="PANTHER" id="PTHR45615:SF66">
    <property type="entry name" value="CARD DOMAIN-CONTAINING PROTEIN"/>
    <property type="match status" value="1"/>
</dbReference>